<dbReference type="STRING" id="1123237.Salmuc_05617"/>
<accession>S9RNM8</accession>
<dbReference type="EMBL" id="APVH01000035">
    <property type="protein sequence ID" value="EPX79675.1"/>
    <property type="molecule type" value="Genomic_DNA"/>
</dbReference>
<keyword evidence="2" id="KW-0732">Signal</keyword>
<organism evidence="4 5">
    <name type="scientific">Salipiger mucosus DSM 16094</name>
    <dbReference type="NCBI Taxonomy" id="1123237"/>
    <lineage>
        <taxon>Bacteria</taxon>
        <taxon>Pseudomonadati</taxon>
        <taxon>Pseudomonadota</taxon>
        <taxon>Alphaproteobacteria</taxon>
        <taxon>Rhodobacterales</taxon>
        <taxon>Roseobacteraceae</taxon>
        <taxon>Salipiger</taxon>
    </lineage>
</organism>
<dbReference type="AlphaFoldDB" id="S9RNM8"/>
<dbReference type="OrthoDB" id="9782229at2"/>
<feature type="signal peptide" evidence="2">
    <location>
        <begin position="1"/>
        <end position="22"/>
    </location>
</feature>
<dbReference type="InterPro" id="IPR006665">
    <property type="entry name" value="OmpA-like"/>
</dbReference>
<protein>
    <submittedName>
        <fullName evidence="4">OmpA family protein</fullName>
    </submittedName>
</protein>
<evidence type="ECO:0000259" key="3">
    <source>
        <dbReference type="PROSITE" id="PS51123"/>
    </source>
</evidence>
<dbReference type="PROSITE" id="PS51123">
    <property type="entry name" value="OMPA_2"/>
    <property type="match status" value="1"/>
</dbReference>
<dbReference type="PANTHER" id="PTHR30329">
    <property type="entry name" value="STATOR ELEMENT OF FLAGELLAR MOTOR COMPLEX"/>
    <property type="match status" value="1"/>
</dbReference>
<dbReference type="Pfam" id="PF00691">
    <property type="entry name" value="OmpA"/>
    <property type="match status" value="1"/>
</dbReference>
<name>S9RNM8_9RHOB</name>
<comment type="caution">
    <text evidence="4">The sequence shown here is derived from an EMBL/GenBank/DDBJ whole genome shotgun (WGS) entry which is preliminary data.</text>
</comment>
<proteinExistence type="predicted"/>
<keyword evidence="5" id="KW-1185">Reference proteome</keyword>
<dbReference type="RefSeq" id="WP_020038485.1">
    <property type="nucleotide sequence ID" value="NZ_KE557278.1"/>
</dbReference>
<dbReference type="CDD" id="cd07185">
    <property type="entry name" value="OmpA_C-like"/>
    <property type="match status" value="1"/>
</dbReference>
<reference evidence="5" key="1">
    <citation type="journal article" date="2014" name="Stand. Genomic Sci.">
        <title>Genome sequence of the exopolysaccharide-producing Salipiger mucosus type strain (DSM 16094(T)), a moderately halophilic member of the Roseobacter clade.</title>
        <authorList>
            <person name="Riedel T."/>
            <person name="Spring S."/>
            <person name="Fiebig A."/>
            <person name="Petersen J."/>
            <person name="Kyrpides N.C."/>
            <person name="Goker M."/>
            <person name="Klenk H.P."/>
        </authorList>
    </citation>
    <scope>NUCLEOTIDE SEQUENCE [LARGE SCALE GENOMIC DNA]</scope>
    <source>
        <strain evidence="5">DSM 16094</strain>
    </source>
</reference>
<evidence type="ECO:0000256" key="2">
    <source>
        <dbReference type="SAM" id="SignalP"/>
    </source>
</evidence>
<dbReference type="PANTHER" id="PTHR30329:SF21">
    <property type="entry name" value="LIPOPROTEIN YIAD-RELATED"/>
    <property type="match status" value="1"/>
</dbReference>
<dbReference type="eggNOG" id="COG2885">
    <property type="taxonomic scope" value="Bacteria"/>
</dbReference>
<feature type="chain" id="PRO_5004568754" evidence="2">
    <location>
        <begin position="23"/>
        <end position="204"/>
    </location>
</feature>
<dbReference type="HOGENOM" id="CLU_121924_0_0_5"/>
<dbReference type="Proteomes" id="UP000015347">
    <property type="component" value="Unassembled WGS sequence"/>
</dbReference>
<dbReference type="SUPFAM" id="SSF103088">
    <property type="entry name" value="OmpA-like"/>
    <property type="match status" value="1"/>
</dbReference>
<dbReference type="GO" id="GO:0016020">
    <property type="term" value="C:membrane"/>
    <property type="evidence" value="ECO:0007669"/>
    <property type="project" value="UniProtKB-UniRule"/>
</dbReference>
<feature type="domain" description="OmpA-like" evidence="3">
    <location>
        <begin position="94"/>
        <end position="204"/>
    </location>
</feature>
<dbReference type="InterPro" id="IPR036737">
    <property type="entry name" value="OmpA-like_sf"/>
</dbReference>
<evidence type="ECO:0000313" key="5">
    <source>
        <dbReference type="Proteomes" id="UP000015347"/>
    </source>
</evidence>
<evidence type="ECO:0000256" key="1">
    <source>
        <dbReference type="PROSITE-ProRule" id="PRU00473"/>
    </source>
</evidence>
<gene>
    <name evidence="4" type="ORF">Salmuc_05617</name>
</gene>
<dbReference type="Gene3D" id="3.30.1330.60">
    <property type="entry name" value="OmpA-like domain"/>
    <property type="match status" value="1"/>
</dbReference>
<evidence type="ECO:0000313" key="4">
    <source>
        <dbReference type="EMBL" id="EPX79675.1"/>
    </source>
</evidence>
<keyword evidence="1" id="KW-0472">Membrane</keyword>
<sequence length="204" mass="21915">MANFITQAFRGAVGAAALAALAATGVTAPAAAGSDKVANAPIISTQNTRTIRGERYVPGVSISPDGCEIWVMDDGVEGYAVSRMTPDGRPVCRDINVCGTLNTDQYFATDKYNIHPKGQARLREFFDSASAFGFIIVGHTDARASDEYNMRLSYNRANAVAKVARTTGARIIDVRGYGEDFPVATNRTALGMSKNRRVEILCVR</sequence>
<dbReference type="InterPro" id="IPR050330">
    <property type="entry name" value="Bact_OuterMem_StrucFunc"/>
</dbReference>